<dbReference type="RefSeq" id="WP_243653501.1">
    <property type="nucleotide sequence ID" value="NZ_SMFZ01000001.1"/>
</dbReference>
<dbReference type="EMBL" id="SMFZ01000001">
    <property type="protein sequence ID" value="TCK27475.1"/>
    <property type="molecule type" value="Genomic_DNA"/>
</dbReference>
<dbReference type="Proteomes" id="UP000295560">
    <property type="component" value="Unassembled WGS sequence"/>
</dbReference>
<dbReference type="Pfam" id="PF00326">
    <property type="entry name" value="Peptidase_S9"/>
    <property type="match status" value="1"/>
</dbReference>
<dbReference type="SUPFAM" id="SSF53474">
    <property type="entry name" value="alpha/beta-Hydrolases"/>
    <property type="match status" value="1"/>
</dbReference>
<name>A0A4R1I1N1_PSEEN</name>
<organism evidence="3 4">
    <name type="scientific">Pseudonocardia endophytica</name>
    <dbReference type="NCBI Taxonomy" id="401976"/>
    <lineage>
        <taxon>Bacteria</taxon>
        <taxon>Bacillati</taxon>
        <taxon>Actinomycetota</taxon>
        <taxon>Actinomycetes</taxon>
        <taxon>Pseudonocardiales</taxon>
        <taxon>Pseudonocardiaceae</taxon>
        <taxon>Pseudonocardia</taxon>
    </lineage>
</organism>
<evidence type="ECO:0000256" key="1">
    <source>
        <dbReference type="SAM" id="SignalP"/>
    </source>
</evidence>
<dbReference type="Gene3D" id="3.40.50.1820">
    <property type="entry name" value="alpha/beta hydrolase"/>
    <property type="match status" value="1"/>
</dbReference>
<feature type="chain" id="PRO_5020286404" description="Peptidase S9 prolyl oligopeptidase catalytic domain-containing protein" evidence="1">
    <location>
        <begin position="22"/>
        <end position="381"/>
    </location>
</feature>
<evidence type="ECO:0000259" key="2">
    <source>
        <dbReference type="Pfam" id="PF00326"/>
    </source>
</evidence>
<feature type="signal peptide" evidence="1">
    <location>
        <begin position="1"/>
        <end position="21"/>
    </location>
</feature>
<dbReference type="GO" id="GO:0006508">
    <property type="term" value="P:proteolysis"/>
    <property type="evidence" value="ECO:0007669"/>
    <property type="project" value="InterPro"/>
</dbReference>
<accession>A0A4R1I1N1</accession>
<evidence type="ECO:0000313" key="4">
    <source>
        <dbReference type="Proteomes" id="UP000295560"/>
    </source>
</evidence>
<evidence type="ECO:0000313" key="3">
    <source>
        <dbReference type="EMBL" id="TCK27475.1"/>
    </source>
</evidence>
<comment type="caution">
    <text evidence="3">The sequence shown here is derived from an EMBL/GenBank/DDBJ whole genome shotgun (WGS) entry which is preliminary data.</text>
</comment>
<dbReference type="InterPro" id="IPR001375">
    <property type="entry name" value="Peptidase_S9_cat"/>
</dbReference>
<dbReference type="GO" id="GO:0008236">
    <property type="term" value="F:serine-type peptidase activity"/>
    <property type="evidence" value="ECO:0007669"/>
    <property type="project" value="InterPro"/>
</dbReference>
<gene>
    <name evidence="3" type="ORF">EV378_3347</name>
</gene>
<reference evidence="3 4" key="1">
    <citation type="submission" date="2019-03" db="EMBL/GenBank/DDBJ databases">
        <title>Sequencing the genomes of 1000 actinobacteria strains.</title>
        <authorList>
            <person name="Klenk H.-P."/>
        </authorList>
    </citation>
    <scope>NUCLEOTIDE SEQUENCE [LARGE SCALE GENOMIC DNA]</scope>
    <source>
        <strain evidence="3 4">DSM 44969</strain>
    </source>
</reference>
<keyword evidence="1" id="KW-0732">Signal</keyword>
<keyword evidence="4" id="KW-1185">Reference proteome</keyword>
<dbReference type="AlphaFoldDB" id="A0A4R1I1N1"/>
<sequence length="381" mass="40438">MRRSWALLTGTLAGTVATATAAGTALSWHYSTVLISPRPRVAYPERVISAQGDAVTVRRSRAVAQPGVWGLRQPVGDDGTEQLAVLGDVVGADGGYVVRSWLSGPRPVTGPAVVDAGPFDPDPSVRGLAFTEVDVRTPLGPAPAWEIPAPGGDGIGGDWVVAVHGRGSSRREALRIAPALHAAGLSQLVISYRNDAGAPQAPDGRYHLGDTEWEDLEVAVRYVLGRGARRVVLFGWSMGAAIGGAFLGRSRLARRVAAVVWDAPLLDWRSTLRLQAANRHLPTPLVGPALAFTGLRIGFDVDRFDLVRNPPAVRPPTLVVHSDADTAVPVAGSRALARAADALDWPLRYVEVAGVEHTASWNADPSRYERDVTGFLRDVLG</sequence>
<protein>
    <recommendedName>
        <fullName evidence="2">Peptidase S9 prolyl oligopeptidase catalytic domain-containing protein</fullName>
    </recommendedName>
</protein>
<dbReference type="InterPro" id="IPR029058">
    <property type="entry name" value="AB_hydrolase_fold"/>
</dbReference>
<feature type="domain" description="Peptidase S9 prolyl oligopeptidase catalytic" evidence="2">
    <location>
        <begin position="203"/>
        <end position="380"/>
    </location>
</feature>
<proteinExistence type="predicted"/>